<evidence type="ECO:0000256" key="4">
    <source>
        <dbReference type="ARBA" id="ARBA00023004"/>
    </source>
</evidence>
<accession>A0A1M6MQB7</accession>
<dbReference type="InterPro" id="IPR058240">
    <property type="entry name" value="rSAM_sf"/>
</dbReference>
<dbReference type="PANTHER" id="PTHR43409">
    <property type="entry name" value="ANAEROBIC MAGNESIUM-PROTOPORPHYRIN IX MONOMETHYL ESTER CYCLASE-RELATED"/>
    <property type="match status" value="1"/>
</dbReference>
<dbReference type="AlphaFoldDB" id="A0A1M6MQB7"/>
<dbReference type="OrthoDB" id="9777636at2"/>
<evidence type="ECO:0000259" key="6">
    <source>
        <dbReference type="PROSITE" id="PS51918"/>
    </source>
</evidence>
<dbReference type="InterPro" id="IPR006638">
    <property type="entry name" value="Elp3/MiaA/NifB-like_rSAM"/>
</dbReference>
<dbReference type="SMART" id="SM00729">
    <property type="entry name" value="Elp3"/>
    <property type="match status" value="1"/>
</dbReference>
<evidence type="ECO:0000313" key="8">
    <source>
        <dbReference type="Proteomes" id="UP000183975"/>
    </source>
</evidence>
<sequence>MRYEGTVYRPPSEAGSLIIQLTIGCARNTCTFCNMYKDKKFRIRPLEEVAEDLEMARKYYSHIKVRRIFLADGDALIVKTKDLLYILDKCHEYFPEVERISVYGAPKDILGKTPEELKQLKDAGLDMVYMGLESGDDEVLKEVKKGVTSEEMIAAGIKVREAGMILSMTIISGLGGKKRWREHALNSARVISAIKPEYVGFLTLMVEPGTELYDQYNRGEVELLDPHEVLDETELFIRSVDAEGTMFRANHASNYIALGGTLNGERDKILAQIEESRRRSKFRPDIFRGI</sequence>
<feature type="domain" description="Radical SAM core" evidence="6">
    <location>
        <begin position="9"/>
        <end position="243"/>
    </location>
</feature>
<name>A0A1M6MQB7_9FIRM</name>
<dbReference type="Pfam" id="PF04055">
    <property type="entry name" value="Radical_SAM"/>
    <property type="match status" value="1"/>
</dbReference>
<dbReference type="InterPro" id="IPR013785">
    <property type="entry name" value="Aldolase_TIM"/>
</dbReference>
<organism evidence="7 8">
    <name type="scientific">Anaerotignum lactatifermentans DSM 14214</name>
    <dbReference type="NCBI Taxonomy" id="1121323"/>
    <lineage>
        <taxon>Bacteria</taxon>
        <taxon>Bacillati</taxon>
        <taxon>Bacillota</taxon>
        <taxon>Clostridia</taxon>
        <taxon>Lachnospirales</taxon>
        <taxon>Anaerotignaceae</taxon>
        <taxon>Anaerotignum</taxon>
    </lineage>
</organism>
<dbReference type="PANTHER" id="PTHR43409:SF4">
    <property type="entry name" value="RADICAL SAM SUPERFAMILY PROTEIN"/>
    <property type="match status" value="1"/>
</dbReference>
<evidence type="ECO:0000256" key="2">
    <source>
        <dbReference type="ARBA" id="ARBA00022691"/>
    </source>
</evidence>
<dbReference type="PROSITE" id="PS51257">
    <property type="entry name" value="PROKAR_LIPOPROTEIN"/>
    <property type="match status" value="1"/>
</dbReference>
<evidence type="ECO:0000256" key="3">
    <source>
        <dbReference type="ARBA" id="ARBA00022723"/>
    </source>
</evidence>
<dbReference type="EMBL" id="FRAH01000007">
    <property type="protein sequence ID" value="SHJ85642.1"/>
    <property type="molecule type" value="Genomic_DNA"/>
</dbReference>
<dbReference type="SFLD" id="SFLDS00029">
    <property type="entry name" value="Radical_SAM"/>
    <property type="match status" value="1"/>
</dbReference>
<dbReference type="SUPFAM" id="SSF102114">
    <property type="entry name" value="Radical SAM enzymes"/>
    <property type="match status" value="1"/>
</dbReference>
<dbReference type="GO" id="GO:0051536">
    <property type="term" value="F:iron-sulfur cluster binding"/>
    <property type="evidence" value="ECO:0007669"/>
    <property type="project" value="UniProtKB-KW"/>
</dbReference>
<gene>
    <name evidence="7" type="ORF">SAMN02745138_00661</name>
</gene>
<keyword evidence="4" id="KW-0408">Iron</keyword>
<proteinExistence type="predicted"/>
<keyword evidence="2" id="KW-0949">S-adenosyl-L-methionine</keyword>
<dbReference type="SFLD" id="SFLDG01082">
    <property type="entry name" value="B12-binding_domain_containing"/>
    <property type="match status" value="1"/>
</dbReference>
<dbReference type="InterPro" id="IPR007197">
    <property type="entry name" value="rSAM"/>
</dbReference>
<keyword evidence="3" id="KW-0479">Metal-binding</keyword>
<reference evidence="7 8" key="1">
    <citation type="submission" date="2016-11" db="EMBL/GenBank/DDBJ databases">
        <authorList>
            <person name="Jaros S."/>
            <person name="Januszkiewicz K."/>
            <person name="Wedrychowicz H."/>
        </authorList>
    </citation>
    <scope>NUCLEOTIDE SEQUENCE [LARGE SCALE GENOMIC DNA]</scope>
    <source>
        <strain evidence="7 8">DSM 14214</strain>
    </source>
</reference>
<evidence type="ECO:0000256" key="5">
    <source>
        <dbReference type="ARBA" id="ARBA00023014"/>
    </source>
</evidence>
<keyword evidence="8" id="KW-1185">Reference proteome</keyword>
<evidence type="ECO:0000256" key="1">
    <source>
        <dbReference type="ARBA" id="ARBA00001966"/>
    </source>
</evidence>
<dbReference type="PROSITE" id="PS51918">
    <property type="entry name" value="RADICAL_SAM"/>
    <property type="match status" value="1"/>
</dbReference>
<dbReference type="Gene3D" id="3.20.20.70">
    <property type="entry name" value="Aldolase class I"/>
    <property type="match status" value="1"/>
</dbReference>
<dbReference type="GO" id="GO:0003824">
    <property type="term" value="F:catalytic activity"/>
    <property type="evidence" value="ECO:0007669"/>
    <property type="project" value="InterPro"/>
</dbReference>
<dbReference type="RefSeq" id="WP_072849109.1">
    <property type="nucleotide sequence ID" value="NZ_FRAH01000007.1"/>
</dbReference>
<dbReference type="SFLD" id="SFLDG01095">
    <property type="entry name" value="Uncharacterised_Radical_SAM_Su"/>
    <property type="match status" value="1"/>
</dbReference>
<keyword evidence="5" id="KW-0411">Iron-sulfur</keyword>
<evidence type="ECO:0000313" key="7">
    <source>
        <dbReference type="EMBL" id="SHJ85642.1"/>
    </source>
</evidence>
<dbReference type="Proteomes" id="UP000183975">
    <property type="component" value="Unassembled WGS sequence"/>
</dbReference>
<protein>
    <submittedName>
        <fullName evidence="7">Radical SAM superfamily protein</fullName>
    </submittedName>
</protein>
<dbReference type="GO" id="GO:0046872">
    <property type="term" value="F:metal ion binding"/>
    <property type="evidence" value="ECO:0007669"/>
    <property type="project" value="UniProtKB-KW"/>
</dbReference>
<dbReference type="CDD" id="cd01335">
    <property type="entry name" value="Radical_SAM"/>
    <property type="match status" value="1"/>
</dbReference>
<dbReference type="InterPro" id="IPR051198">
    <property type="entry name" value="BchE-like"/>
</dbReference>
<comment type="cofactor">
    <cofactor evidence="1">
        <name>[4Fe-4S] cluster</name>
        <dbReference type="ChEBI" id="CHEBI:49883"/>
    </cofactor>
</comment>